<reference evidence="2 3" key="1">
    <citation type="submission" date="2019-07" db="EMBL/GenBank/DDBJ databases">
        <title>Whole genome shotgun sequence of Halomonas pacifica NBRC 102220.</title>
        <authorList>
            <person name="Hosoyama A."/>
            <person name="Uohara A."/>
            <person name="Ohji S."/>
            <person name="Ichikawa N."/>
        </authorList>
    </citation>
    <scope>NUCLEOTIDE SEQUENCE [LARGE SCALE GENOMIC DNA]</scope>
    <source>
        <strain evidence="2 3">NBRC 102220</strain>
    </source>
</reference>
<organism evidence="2 3">
    <name type="scientific">Bisbaumannia pacifica</name>
    <dbReference type="NCBI Taxonomy" id="77098"/>
    <lineage>
        <taxon>Bacteria</taxon>
        <taxon>Pseudomonadati</taxon>
        <taxon>Pseudomonadota</taxon>
        <taxon>Gammaproteobacteria</taxon>
        <taxon>Oceanospirillales</taxon>
        <taxon>Halomonadaceae</taxon>
        <taxon>Bisbaumannia</taxon>
    </lineage>
</organism>
<gene>
    <name evidence="2" type="primary">fdhT</name>
    <name evidence="2" type="ORF">HPA02_08670</name>
</gene>
<dbReference type="EMBL" id="BJUK01000007">
    <property type="protein sequence ID" value="GEK46584.1"/>
    <property type="molecule type" value="Genomic_DNA"/>
</dbReference>
<name>A0A510X583_9GAMM</name>
<keyword evidence="3" id="KW-1185">Reference proteome</keyword>
<dbReference type="RefSeq" id="WP_244945855.1">
    <property type="nucleotide sequence ID" value="NZ_BJUK01000007.1"/>
</dbReference>
<dbReference type="InterPro" id="IPR020945">
    <property type="entry name" value="DMSO/NO3_reduct_chaperone"/>
</dbReference>
<evidence type="ECO:0000313" key="2">
    <source>
        <dbReference type="EMBL" id="GEK46584.1"/>
    </source>
</evidence>
<keyword evidence="1" id="KW-0143">Chaperone</keyword>
<dbReference type="Proteomes" id="UP000321275">
    <property type="component" value="Unassembled WGS sequence"/>
</dbReference>
<dbReference type="Pfam" id="PF02613">
    <property type="entry name" value="Nitrate_red_del"/>
    <property type="match status" value="1"/>
</dbReference>
<dbReference type="PANTHER" id="PTHR34227:SF1">
    <property type="entry name" value="DIMETHYL SULFOXIDE REDUCTASE CHAPERONE-RELATED"/>
    <property type="match status" value="1"/>
</dbReference>
<evidence type="ECO:0000256" key="1">
    <source>
        <dbReference type="ARBA" id="ARBA00023186"/>
    </source>
</evidence>
<protein>
    <recommendedName>
        <fullName evidence="4">Molecular chaperone TorD</fullName>
    </recommendedName>
</protein>
<dbReference type="Gene3D" id="1.10.3480.10">
    <property type="entry name" value="TorD-like"/>
    <property type="match status" value="1"/>
</dbReference>
<evidence type="ECO:0008006" key="4">
    <source>
        <dbReference type="Google" id="ProtNLM"/>
    </source>
</evidence>
<dbReference type="InterPro" id="IPR050289">
    <property type="entry name" value="TorD/DmsD_chaperones"/>
</dbReference>
<dbReference type="AlphaFoldDB" id="A0A510X583"/>
<dbReference type="SUPFAM" id="SSF89155">
    <property type="entry name" value="TorD-like"/>
    <property type="match status" value="1"/>
</dbReference>
<dbReference type="InterPro" id="IPR036411">
    <property type="entry name" value="TorD-like_sf"/>
</dbReference>
<sequence length="220" mass="24200">MDAMTETTTAGPADEESTLHAEIYRLLAELLRQAPSGELLDWLGALQAEDGGPLGRAWDGLAAAARQAQPTALERAHFRHLIGVIQGEVVPYASWYRQGELMDAALVDLRRDLKRLGIARHADNADPEDHLAALFECMAMLVESHPEAAATFFERHLAPWASDCLADLARVDTPFYARLAELGLAFMAHEQARLEQASRLQPLRGFSAPRSSHHQSEAKS</sequence>
<accession>A0A510X583</accession>
<comment type="caution">
    <text evidence="2">The sequence shown here is derived from an EMBL/GenBank/DDBJ whole genome shotgun (WGS) entry which is preliminary data.</text>
</comment>
<dbReference type="PANTHER" id="PTHR34227">
    <property type="entry name" value="CHAPERONE PROTEIN YCDY"/>
    <property type="match status" value="1"/>
</dbReference>
<evidence type="ECO:0000313" key="3">
    <source>
        <dbReference type="Proteomes" id="UP000321275"/>
    </source>
</evidence>
<proteinExistence type="predicted"/>